<dbReference type="AlphaFoldDB" id="A0AAD1Y2Z6"/>
<dbReference type="Proteomes" id="UP001295684">
    <property type="component" value="Unassembled WGS sequence"/>
</dbReference>
<feature type="compositionally biased region" description="Basic and acidic residues" evidence="2">
    <location>
        <begin position="45"/>
        <end position="55"/>
    </location>
</feature>
<accession>A0AAD1Y2Z6</accession>
<evidence type="ECO:0000256" key="1">
    <source>
        <dbReference type="SAM" id="Coils"/>
    </source>
</evidence>
<feature type="region of interest" description="Disordered" evidence="2">
    <location>
        <begin position="564"/>
        <end position="732"/>
    </location>
</feature>
<feature type="compositionally biased region" description="Basic and acidic residues" evidence="2">
    <location>
        <begin position="539"/>
        <end position="548"/>
    </location>
</feature>
<feature type="compositionally biased region" description="Polar residues" evidence="2">
    <location>
        <begin position="655"/>
        <end position="668"/>
    </location>
</feature>
<reference evidence="3" key="1">
    <citation type="submission" date="2023-07" db="EMBL/GenBank/DDBJ databases">
        <authorList>
            <consortium name="AG Swart"/>
            <person name="Singh M."/>
            <person name="Singh A."/>
            <person name="Seah K."/>
            <person name="Emmerich C."/>
        </authorList>
    </citation>
    <scope>NUCLEOTIDE SEQUENCE</scope>
    <source>
        <strain evidence="3">DP1</strain>
    </source>
</reference>
<feature type="region of interest" description="Disordered" evidence="2">
    <location>
        <begin position="417"/>
        <end position="441"/>
    </location>
</feature>
<feature type="compositionally biased region" description="Basic and acidic residues" evidence="2">
    <location>
        <begin position="105"/>
        <end position="120"/>
    </location>
</feature>
<keyword evidence="4" id="KW-1185">Reference proteome</keyword>
<evidence type="ECO:0000313" key="4">
    <source>
        <dbReference type="Proteomes" id="UP001295684"/>
    </source>
</evidence>
<protein>
    <submittedName>
        <fullName evidence="3">Uncharacterized protein</fullName>
    </submittedName>
</protein>
<name>A0AAD1Y2Z6_EUPCR</name>
<feature type="compositionally biased region" description="Basic and acidic residues" evidence="2">
    <location>
        <begin position="587"/>
        <end position="611"/>
    </location>
</feature>
<feature type="compositionally biased region" description="Low complexity" evidence="2">
    <location>
        <begin position="129"/>
        <end position="138"/>
    </location>
</feature>
<proteinExistence type="predicted"/>
<feature type="coiled-coil region" evidence="1">
    <location>
        <begin position="240"/>
        <end position="267"/>
    </location>
</feature>
<organism evidence="3 4">
    <name type="scientific">Euplotes crassus</name>
    <dbReference type="NCBI Taxonomy" id="5936"/>
    <lineage>
        <taxon>Eukaryota</taxon>
        <taxon>Sar</taxon>
        <taxon>Alveolata</taxon>
        <taxon>Ciliophora</taxon>
        <taxon>Intramacronucleata</taxon>
        <taxon>Spirotrichea</taxon>
        <taxon>Hypotrichia</taxon>
        <taxon>Euplotida</taxon>
        <taxon>Euplotidae</taxon>
        <taxon>Moneuplotes</taxon>
    </lineage>
</organism>
<sequence length="829" mass="96504">MASRIHQNYYSVSDDRGTRNGGYGERIKERKKEFEDVSSSLRSALGERPRERENRPYNSQKYMYKTEITRVYEKPIKPKLTQYQSIKAQPLRHERTPIRKPLNIKKFESKEEKKSSEKKTFSSIAGSKPTQTSSSPQPEIKISASIIKPPTSTKPPNPQKTIITPFNPQNTQKIPLNPSSKTPPKTPPKAPQNPPNPPKNPSKPPLRFHTKRPSPSPNPTAPPPKTHYDTYTNSYIKTLVNTLTLNNQTLKENLQDYKTALQLLSQKYTKLRYKLLNHKSEEERQQREECGGSRVYYKGVVQLMKEEFKVILEQKDQEILVLGKENQGLREILGISREIGTPKWKEINDEIIRHEVSLKLRDEVSTQTEGKWNNKNDPSESDFGKDLRIDDVTSEEDKIEENTLLKMQAKLHNSKIPADTKKQKKIRTTPHANDMGTQENSEQPLFSFQRDTNDENPYEIQVPTSIFNYNKTDNETNKSKQKIIGRYEENDEVAIEDSDENDEDNKAEIPTIFENLNIQKSRQMTQNQQDHSDEEEDKYNDFYADHPQDFPGMGHFGVRGAYFGRSAGKKSNNSDLSDELEGFNVDQPDRSESPDYPDQIKEINPEVKEPEILGINTPTEQVEEIENMNELNDHEEDKQEIREELKITKEESKEQNGSPESNDDQQLSEIKEKDPYLEDTDRDQEKYTPSKFEYEADDLDIPSHFKQNFSPDEEYFQPHSSEDDYGEDDYGEGEFLPDMLHGNLEIDPQEMNDEEKMFYEQLKKNEMEQLEMNNQNLKEHIQIMRDEGGQLIDQLDMEDLLSEGEGYVDYEEYRRNYDNPYAQHDEDDQ</sequence>
<feature type="compositionally biased region" description="Basic and acidic residues" evidence="2">
    <location>
        <begin position="683"/>
        <end position="694"/>
    </location>
</feature>
<feature type="compositionally biased region" description="Polar residues" evidence="2">
    <location>
        <begin position="1"/>
        <end position="11"/>
    </location>
</feature>
<feature type="coiled-coil region" evidence="1">
    <location>
        <begin position="760"/>
        <end position="787"/>
    </location>
</feature>
<feature type="compositionally biased region" description="Pro residues" evidence="2">
    <location>
        <begin position="214"/>
        <end position="225"/>
    </location>
</feature>
<evidence type="ECO:0000256" key="2">
    <source>
        <dbReference type="SAM" id="MobiDB-lite"/>
    </source>
</evidence>
<gene>
    <name evidence="3" type="ORF">ECRASSUSDP1_LOCUS25957</name>
</gene>
<dbReference type="EMBL" id="CAMPGE010026764">
    <property type="protein sequence ID" value="CAI2384431.1"/>
    <property type="molecule type" value="Genomic_DNA"/>
</dbReference>
<keyword evidence="1" id="KW-0175">Coiled coil</keyword>
<feature type="compositionally biased region" description="Polar residues" evidence="2">
    <location>
        <begin position="514"/>
        <end position="529"/>
    </location>
</feature>
<feature type="compositionally biased region" description="Acidic residues" evidence="2">
    <location>
        <begin position="723"/>
        <end position="732"/>
    </location>
</feature>
<comment type="caution">
    <text evidence="3">The sequence shown here is derived from an EMBL/GenBank/DDBJ whole genome shotgun (WGS) entry which is preliminary data.</text>
</comment>
<feature type="compositionally biased region" description="Basic and acidic residues" evidence="2">
    <location>
        <begin position="631"/>
        <end position="654"/>
    </location>
</feature>
<feature type="region of interest" description="Disordered" evidence="2">
    <location>
        <begin position="514"/>
        <end position="548"/>
    </location>
</feature>
<feature type="region of interest" description="Disordered" evidence="2">
    <location>
        <begin position="1"/>
        <end position="61"/>
    </location>
</feature>
<feature type="compositionally biased region" description="Basic and acidic residues" evidence="2">
    <location>
        <begin position="25"/>
        <end position="35"/>
    </location>
</feature>
<evidence type="ECO:0000313" key="3">
    <source>
        <dbReference type="EMBL" id="CAI2384431.1"/>
    </source>
</evidence>
<feature type="compositionally biased region" description="Pro residues" evidence="2">
    <location>
        <begin position="184"/>
        <end position="204"/>
    </location>
</feature>
<feature type="region of interest" description="Disordered" evidence="2">
    <location>
        <begin position="73"/>
        <end position="230"/>
    </location>
</feature>
<feature type="compositionally biased region" description="Polar residues" evidence="2">
    <location>
        <begin position="159"/>
        <end position="174"/>
    </location>
</feature>